<dbReference type="EMBL" id="CVQH01015557">
    <property type="protein sequence ID" value="CRK23396.1"/>
    <property type="molecule type" value="Genomic_DNA"/>
</dbReference>
<feature type="region of interest" description="Disordered" evidence="1">
    <location>
        <begin position="629"/>
        <end position="659"/>
    </location>
</feature>
<dbReference type="SUPFAM" id="SSF50104">
    <property type="entry name" value="Translation proteins SH3-like domain"/>
    <property type="match status" value="1"/>
</dbReference>
<dbReference type="GO" id="GO:0003746">
    <property type="term" value="F:translation elongation factor activity"/>
    <property type="evidence" value="ECO:0007669"/>
    <property type="project" value="InterPro"/>
</dbReference>
<protein>
    <recommendedName>
        <fullName evidence="3">Translation initiation factor 5A-like N-terminal domain-containing protein</fullName>
    </recommendedName>
</protein>
<evidence type="ECO:0000313" key="5">
    <source>
        <dbReference type="Proteomes" id="UP000044602"/>
    </source>
</evidence>
<feature type="region of interest" description="Disordered" evidence="1">
    <location>
        <begin position="151"/>
        <end position="252"/>
    </location>
</feature>
<feature type="compositionally biased region" description="Low complexity" evidence="1">
    <location>
        <begin position="184"/>
        <end position="194"/>
    </location>
</feature>
<keyword evidence="2" id="KW-0812">Transmembrane</keyword>
<feature type="region of interest" description="Disordered" evidence="1">
    <location>
        <begin position="406"/>
        <end position="428"/>
    </location>
</feature>
<dbReference type="InterPro" id="IPR001884">
    <property type="entry name" value="IF5A-like"/>
</dbReference>
<keyword evidence="2" id="KW-0472">Membrane</keyword>
<dbReference type="AlphaFoldDB" id="A0A0G4LMY3"/>
<name>A0A0G4LMY3_VERLO</name>
<dbReference type="InterPro" id="IPR048670">
    <property type="entry name" value="IF5A-like_N"/>
</dbReference>
<feature type="compositionally biased region" description="Low complexity" evidence="1">
    <location>
        <begin position="414"/>
        <end position="425"/>
    </location>
</feature>
<evidence type="ECO:0000256" key="1">
    <source>
        <dbReference type="SAM" id="MobiDB-lite"/>
    </source>
</evidence>
<feature type="transmembrane region" description="Helical" evidence="2">
    <location>
        <begin position="79"/>
        <end position="102"/>
    </location>
</feature>
<feature type="transmembrane region" description="Helical" evidence="2">
    <location>
        <begin position="114"/>
        <end position="136"/>
    </location>
</feature>
<evidence type="ECO:0000313" key="4">
    <source>
        <dbReference type="EMBL" id="CRK23396.1"/>
    </source>
</evidence>
<dbReference type="PANTHER" id="PTHR11673">
    <property type="entry name" value="TRANSLATION INITIATION FACTOR 5A FAMILY MEMBER"/>
    <property type="match status" value="1"/>
</dbReference>
<sequence length="810" mass="93648">MASFANSGFFASRYKFRLHIVQLVLIHIVLGLAGARVFMKNQPRGRGNTIALGMGAKSLMIIFYQLATEHIARFRRWSSLKAFAILNCLEIVFWGAVIFLVMQGNLQRCEGTGCILNWIVFGVSIVISILSSWVAVISVLDFRFFRANGVRRDDGSPRGGSESGVPFQSNPVQRNSRHSHRNSQSRSNSNQHPKSPSHRKSSSQQHKSSSHQHKTRRQHSNPQYDSSPQYETSPSYEANPTYDNGATYYNNQQYPSNQAKAATLDFEARVPVPFSIFPSTYKEGETQTTTTTETHQELEIQLPPTQQQPQAPGREEAQQYSSFTATAQLPPRREQQQQQPQRYTEEVRIEEHFHRPGVQHQETRYHEEHRGGRVAWAIQLPPTQQQPQAPGREEAQQYSSFTATAQLPPRREQQQQQQQQQQPQRYTEEVRIEEHFHRPGVQHQETRYHEEHRPQRHDFSESYVEVDRTHQHYDTPLDCIEREYRERCQPRNTREEVNNCDRPGRIINAEYTVEPARTHRPSFRETAREKVNPQRHDFSESYVEVDRTHQHYDTPLDCIEREYRERCQPRNTREEVNNCDRPGRIINAEYTVEPARTHRPSFRETAREKVKYTVEGAARRIRETKAKMGYCDDDGRDEHVHADNDVRQPSRPRPSCGNQGPCLPNTVSIPCNHIRMGDFLMLQGRPCQVIRISISAATGQYRYLGVDLFTKQLHEESSYISNPEPSVIVQTMHGPVFKQYRVLDMHDGRIVAMTETGDVKPDLPVIDQSNLWCRLNTAFESGRGSVRVLVLNDRGRELAVDMKTIHGSRL</sequence>
<feature type="compositionally biased region" description="Low complexity" evidence="1">
    <location>
        <begin position="303"/>
        <end position="312"/>
    </location>
</feature>
<evidence type="ECO:0000256" key="2">
    <source>
        <dbReference type="SAM" id="Phobius"/>
    </source>
</evidence>
<dbReference type="CDD" id="cd04469">
    <property type="entry name" value="S1_Hex1"/>
    <property type="match status" value="1"/>
</dbReference>
<feature type="compositionally biased region" description="Basic residues" evidence="1">
    <location>
        <begin position="208"/>
        <end position="219"/>
    </location>
</feature>
<dbReference type="InterPro" id="IPR008991">
    <property type="entry name" value="Translation_prot_SH3-like_sf"/>
</dbReference>
<reference evidence="4 5" key="1">
    <citation type="submission" date="2015-05" db="EMBL/GenBank/DDBJ databases">
        <authorList>
            <person name="Wang D.B."/>
            <person name="Wang M."/>
        </authorList>
    </citation>
    <scope>NUCLEOTIDE SEQUENCE [LARGE SCALE GENOMIC DNA]</scope>
    <source>
        <strain evidence="4">VL1</strain>
    </source>
</reference>
<feature type="compositionally biased region" description="Low complexity" evidence="1">
    <location>
        <begin position="286"/>
        <end position="298"/>
    </location>
</feature>
<feature type="domain" description="Translation initiation factor 5A-like N-terminal" evidence="3">
    <location>
        <begin position="665"/>
        <end position="716"/>
    </location>
</feature>
<keyword evidence="2" id="KW-1133">Transmembrane helix</keyword>
<dbReference type="Gene3D" id="2.30.30.30">
    <property type="match status" value="1"/>
</dbReference>
<feature type="transmembrane region" description="Helical" evidence="2">
    <location>
        <begin position="20"/>
        <end position="38"/>
    </location>
</feature>
<feature type="compositionally biased region" description="Polar residues" evidence="1">
    <location>
        <begin position="220"/>
        <end position="252"/>
    </location>
</feature>
<accession>A0A0G4LMY3</accession>
<evidence type="ECO:0000259" key="3">
    <source>
        <dbReference type="Pfam" id="PF21485"/>
    </source>
</evidence>
<dbReference type="InterPro" id="IPR037318">
    <property type="entry name" value="Hex1_S1"/>
</dbReference>
<organism evidence="4 5">
    <name type="scientific">Verticillium longisporum</name>
    <name type="common">Verticillium dahliae var. longisporum</name>
    <dbReference type="NCBI Taxonomy" id="100787"/>
    <lineage>
        <taxon>Eukaryota</taxon>
        <taxon>Fungi</taxon>
        <taxon>Dikarya</taxon>
        <taxon>Ascomycota</taxon>
        <taxon>Pezizomycotina</taxon>
        <taxon>Sordariomycetes</taxon>
        <taxon>Hypocreomycetidae</taxon>
        <taxon>Glomerellales</taxon>
        <taxon>Plectosphaerellaceae</taxon>
        <taxon>Verticillium</taxon>
    </lineage>
</organism>
<feature type="region of interest" description="Disordered" evidence="1">
    <location>
        <begin position="303"/>
        <end position="344"/>
    </location>
</feature>
<dbReference type="Proteomes" id="UP000044602">
    <property type="component" value="Unassembled WGS sequence"/>
</dbReference>
<dbReference type="GO" id="GO:0043022">
    <property type="term" value="F:ribosome binding"/>
    <property type="evidence" value="ECO:0007669"/>
    <property type="project" value="InterPro"/>
</dbReference>
<dbReference type="GO" id="GO:0045901">
    <property type="term" value="P:positive regulation of translational elongation"/>
    <property type="evidence" value="ECO:0007669"/>
    <property type="project" value="InterPro"/>
</dbReference>
<proteinExistence type="predicted"/>
<feature type="compositionally biased region" description="Polar residues" evidence="1">
    <location>
        <begin position="318"/>
        <end position="327"/>
    </location>
</feature>
<dbReference type="Pfam" id="PF21485">
    <property type="entry name" value="IF5A-like_N"/>
    <property type="match status" value="1"/>
</dbReference>
<feature type="region of interest" description="Disordered" evidence="1">
    <location>
        <begin position="279"/>
        <end position="298"/>
    </location>
</feature>
<dbReference type="Gene3D" id="2.40.50.140">
    <property type="entry name" value="Nucleic acid-binding proteins"/>
    <property type="match status" value="1"/>
</dbReference>
<dbReference type="InterPro" id="IPR014722">
    <property type="entry name" value="Rib_uL2_dom2"/>
</dbReference>
<dbReference type="GO" id="GO:0003723">
    <property type="term" value="F:RNA binding"/>
    <property type="evidence" value="ECO:0007669"/>
    <property type="project" value="InterPro"/>
</dbReference>
<gene>
    <name evidence="4" type="ORF">BN1708_003666</name>
</gene>
<dbReference type="InterPro" id="IPR012340">
    <property type="entry name" value="NA-bd_OB-fold"/>
</dbReference>
<feature type="transmembrane region" description="Helical" evidence="2">
    <location>
        <begin position="50"/>
        <end position="67"/>
    </location>
</feature>
<dbReference type="SUPFAM" id="SSF50249">
    <property type="entry name" value="Nucleic acid-binding proteins"/>
    <property type="match status" value="1"/>
</dbReference>
<keyword evidence="5" id="KW-1185">Reference proteome</keyword>
<dbReference type="STRING" id="100787.A0A0G4LMY3"/>
<feature type="compositionally biased region" description="Basic and acidic residues" evidence="1">
    <location>
        <begin position="636"/>
        <end position="648"/>
    </location>
</feature>